<organism evidence="1">
    <name type="scientific">bioreactor metagenome</name>
    <dbReference type="NCBI Taxonomy" id="1076179"/>
    <lineage>
        <taxon>unclassified sequences</taxon>
        <taxon>metagenomes</taxon>
        <taxon>ecological metagenomes</taxon>
    </lineage>
</organism>
<gene>
    <name evidence="1" type="ORF">SDC9_29290</name>
</gene>
<evidence type="ECO:0000313" key="1">
    <source>
        <dbReference type="EMBL" id="MPL83336.1"/>
    </source>
</evidence>
<protein>
    <submittedName>
        <fullName evidence="1">Uncharacterized protein</fullName>
    </submittedName>
</protein>
<sequence>MLSWISEQFSHYKPDRAMAVRALRHMRPAERKNLFSEDIMLMRTAEGYWFENLIYEQLIRIAEKTDTIKKIVRKGADVPKHREKIRLGVNGIYSAEKGDIRVRGNGQDLAEVDLLLFDKDKQVVFSEIVTSPADLKDLEAEIIYKKKLFGYMFNQEHVGFILFSSVDISGTQVVRRLVADPDNAYIGTHECEVMKSSLKGLRITSFLTHPEKNPVLIPSETLKIRDFDYKKLHDDALTKLFFAIDHEISPDQYFSDPSVSPLVKKVICGGLYPSAIKTLIANYGLRVKSEILDADSLQENYSRVILAVDYPEMSPVIYLKPKKQRTYLKMVPSKTGGFKYERPTPSRVGFYLWLEATKPAVGAERALSILEYCRTPVKDCRTGTAECLLPGTTVPQHHYHPRKKRR</sequence>
<dbReference type="EMBL" id="VSSQ01000174">
    <property type="protein sequence ID" value="MPL83336.1"/>
    <property type="molecule type" value="Genomic_DNA"/>
</dbReference>
<name>A0A644UW55_9ZZZZ</name>
<accession>A0A644UW55</accession>
<dbReference type="AlphaFoldDB" id="A0A644UW55"/>
<proteinExistence type="predicted"/>
<comment type="caution">
    <text evidence="1">The sequence shown here is derived from an EMBL/GenBank/DDBJ whole genome shotgun (WGS) entry which is preliminary data.</text>
</comment>
<reference evidence="1" key="1">
    <citation type="submission" date="2019-08" db="EMBL/GenBank/DDBJ databases">
        <authorList>
            <person name="Kucharzyk K."/>
            <person name="Murdoch R.W."/>
            <person name="Higgins S."/>
            <person name="Loffler F."/>
        </authorList>
    </citation>
    <scope>NUCLEOTIDE SEQUENCE</scope>
</reference>